<dbReference type="InterPro" id="IPR016186">
    <property type="entry name" value="C-type_lectin-like/link_sf"/>
</dbReference>
<protein>
    <recommendedName>
        <fullName evidence="4">C-type lectin domain-containing protein</fullName>
    </recommendedName>
</protein>
<keyword evidence="2" id="KW-1015">Disulfide bond</keyword>
<reference evidence="5" key="2">
    <citation type="submission" date="2025-09" db="UniProtKB">
        <authorList>
            <consortium name="Ensembl"/>
        </authorList>
    </citation>
    <scope>IDENTIFICATION</scope>
</reference>
<dbReference type="CDD" id="cd03590">
    <property type="entry name" value="CLECT_DC-SIGN_like"/>
    <property type="match status" value="1"/>
</dbReference>
<proteinExistence type="predicted"/>
<accession>A0A8C4HRJ7</accession>
<evidence type="ECO:0000313" key="6">
    <source>
        <dbReference type="Proteomes" id="UP000694389"/>
    </source>
</evidence>
<keyword evidence="3" id="KW-0472">Membrane</keyword>
<dbReference type="SUPFAM" id="SSF56436">
    <property type="entry name" value="C-type lectin-like"/>
    <property type="match status" value="1"/>
</dbReference>
<organism evidence="5 6">
    <name type="scientific">Dicentrarchus labrax</name>
    <name type="common">European seabass</name>
    <name type="synonym">Morone labrax</name>
    <dbReference type="NCBI Taxonomy" id="13489"/>
    <lineage>
        <taxon>Eukaryota</taxon>
        <taxon>Metazoa</taxon>
        <taxon>Chordata</taxon>
        <taxon>Craniata</taxon>
        <taxon>Vertebrata</taxon>
        <taxon>Euteleostomi</taxon>
        <taxon>Actinopterygii</taxon>
        <taxon>Neopterygii</taxon>
        <taxon>Teleostei</taxon>
        <taxon>Neoteleostei</taxon>
        <taxon>Acanthomorphata</taxon>
        <taxon>Eupercaria</taxon>
        <taxon>Moronidae</taxon>
        <taxon>Dicentrarchus</taxon>
    </lineage>
</organism>
<dbReference type="GeneTree" id="ENSGT01020000230338"/>
<dbReference type="PROSITE" id="PS50041">
    <property type="entry name" value="C_TYPE_LECTIN_2"/>
    <property type="match status" value="1"/>
</dbReference>
<dbReference type="AlphaFoldDB" id="A0A8C4HRJ7"/>
<dbReference type="InterPro" id="IPR016187">
    <property type="entry name" value="CTDL_fold"/>
</dbReference>
<evidence type="ECO:0000256" key="2">
    <source>
        <dbReference type="ARBA" id="ARBA00023157"/>
    </source>
</evidence>
<dbReference type="GO" id="GO:0030246">
    <property type="term" value="F:carbohydrate binding"/>
    <property type="evidence" value="ECO:0007669"/>
    <property type="project" value="UniProtKB-KW"/>
</dbReference>
<keyword evidence="3" id="KW-1133">Transmembrane helix</keyword>
<keyword evidence="1" id="KW-0430">Lectin</keyword>
<dbReference type="Pfam" id="PF00059">
    <property type="entry name" value="Lectin_C"/>
    <property type="match status" value="1"/>
</dbReference>
<dbReference type="Ensembl" id="ENSDLAT00005049742.2">
    <property type="protein sequence ID" value="ENSDLAP00005046622.2"/>
    <property type="gene ID" value="ENSDLAG00005031944.1"/>
</dbReference>
<sequence>MLFQMSTSSLYSNMSEDSDFYDDVGTFNNNQKKGSGRNLFRLVAVSFGLLCILQAALNVSLRLTFYGSEDKTSDSEAIFKTVTKERDELKRKLSIFAEYSHEGWMYFNNSFYYISSQEKSWQESRSYCLQRGADMIIINSKEEQEFMRRFQRLVWIGLTDRETEGKWKWVDGTQLTTSYWGPNEPNSHKGTDEDCGEIKFYDDENSWNDKPCESQNIWICEKTISL</sequence>
<dbReference type="InterPro" id="IPR050111">
    <property type="entry name" value="C-type_lectin/snaclec_domain"/>
</dbReference>
<keyword evidence="6" id="KW-1185">Reference proteome</keyword>
<feature type="domain" description="C-type lectin" evidence="4">
    <location>
        <begin position="107"/>
        <end position="221"/>
    </location>
</feature>
<name>A0A8C4HRJ7_DICLA</name>
<dbReference type="InterPro" id="IPR018378">
    <property type="entry name" value="C-type_lectin_CS"/>
</dbReference>
<dbReference type="InterPro" id="IPR033989">
    <property type="entry name" value="CD209-like_CTLD"/>
</dbReference>
<feature type="transmembrane region" description="Helical" evidence="3">
    <location>
        <begin position="39"/>
        <end position="57"/>
    </location>
</feature>
<dbReference type="PROSITE" id="PS00615">
    <property type="entry name" value="C_TYPE_LECTIN_1"/>
    <property type="match status" value="1"/>
</dbReference>
<evidence type="ECO:0000256" key="3">
    <source>
        <dbReference type="SAM" id="Phobius"/>
    </source>
</evidence>
<dbReference type="Gene3D" id="3.10.100.10">
    <property type="entry name" value="Mannose-Binding Protein A, subunit A"/>
    <property type="match status" value="1"/>
</dbReference>
<evidence type="ECO:0000259" key="4">
    <source>
        <dbReference type="PROSITE" id="PS50041"/>
    </source>
</evidence>
<evidence type="ECO:0000313" key="5">
    <source>
        <dbReference type="Ensembl" id="ENSDLAP00005046622.2"/>
    </source>
</evidence>
<evidence type="ECO:0000256" key="1">
    <source>
        <dbReference type="ARBA" id="ARBA00022734"/>
    </source>
</evidence>
<dbReference type="Proteomes" id="UP000694389">
    <property type="component" value="Unassembled WGS sequence"/>
</dbReference>
<keyword evidence="3" id="KW-0812">Transmembrane</keyword>
<dbReference type="InterPro" id="IPR001304">
    <property type="entry name" value="C-type_lectin-like"/>
</dbReference>
<reference evidence="5" key="1">
    <citation type="submission" date="2025-08" db="UniProtKB">
        <authorList>
            <consortium name="Ensembl"/>
        </authorList>
    </citation>
    <scope>IDENTIFICATION</scope>
</reference>
<dbReference type="SMART" id="SM00034">
    <property type="entry name" value="CLECT"/>
    <property type="match status" value="1"/>
</dbReference>
<dbReference type="PANTHER" id="PTHR22803">
    <property type="entry name" value="MANNOSE, PHOSPHOLIPASE, LECTIN RECEPTOR RELATED"/>
    <property type="match status" value="1"/>
</dbReference>